<dbReference type="OrthoDB" id="2012278at2759"/>
<proteinExistence type="predicted"/>
<evidence type="ECO:0000313" key="1">
    <source>
        <dbReference type="EMBL" id="VDP90007.1"/>
    </source>
</evidence>
<keyword evidence="2" id="KW-1185">Reference proteome</keyword>
<dbReference type="AlphaFoldDB" id="A0A183B0K0"/>
<dbReference type="WBParaSite" id="ECPE_0001277101-mRNA-1">
    <property type="protein sequence ID" value="ECPE_0001277101-mRNA-1"/>
    <property type="gene ID" value="ECPE_0001277101"/>
</dbReference>
<evidence type="ECO:0000313" key="3">
    <source>
        <dbReference type="WBParaSite" id="ECPE_0001277101-mRNA-1"/>
    </source>
</evidence>
<dbReference type="EMBL" id="UZAN01053503">
    <property type="protein sequence ID" value="VDP90007.1"/>
    <property type="molecule type" value="Genomic_DNA"/>
</dbReference>
<accession>A0A183B0K0</accession>
<name>A0A183B0K0_9TREM</name>
<sequence length="160" mass="16884">MHIVRPIVEALIRSRGLGPCASSNYCSVSFADEKLLRAFSTDSMIGFSVLHGPSAPGRAVPADDTDRQTVSSLEGSVTAASVDHNRSLIPSARLSHGSGDLADHTVLSVPLNGFPGDNVSPPEEADETAMLATLEPRNLLADLLEYCSIVMQDVKSAAPR</sequence>
<organism evidence="3">
    <name type="scientific">Echinostoma caproni</name>
    <dbReference type="NCBI Taxonomy" id="27848"/>
    <lineage>
        <taxon>Eukaryota</taxon>
        <taxon>Metazoa</taxon>
        <taxon>Spiralia</taxon>
        <taxon>Lophotrochozoa</taxon>
        <taxon>Platyhelminthes</taxon>
        <taxon>Trematoda</taxon>
        <taxon>Digenea</taxon>
        <taxon>Plagiorchiida</taxon>
        <taxon>Echinostomata</taxon>
        <taxon>Echinostomatoidea</taxon>
        <taxon>Echinostomatidae</taxon>
        <taxon>Echinostoma</taxon>
    </lineage>
</organism>
<protein>
    <submittedName>
        <fullName evidence="1 3">Uncharacterized protein</fullName>
    </submittedName>
</protein>
<dbReference type="Proteomes" id="UP000272942">
    <property type="component" value="Unassembled WGS sequence"/>
</dbReference>
<gene>
    <name evidence="1" type="ORF">ECPE_LOCUS12735</name>
</gene>
<evidence type="ECO:0000313" key="2">
    <source>
        <dbReference type="Proteomes" id="UP000272942"/>
    </source>
</evidence>
<reference evidence="3" key="1">
    <citation type="submission" date="2016-06" db="UniProtKB">
        <authorList>
            <consortium name="WormBaseParasite"/>
        </authorList>
    </citation>
    <scope>IDENTIFICATION</scope>
</reference>
<reference evidence="1 2" key="2">
    <citation type="submission" date="2018-11" db="EMBL/GenBank/DDBJ databases">
        <authorList>
            <consortium name="Pathogen Informatics"/>
        </authorList>
    </citation>
    <scope>NUCLEOTIDE SEQUENCE [LARGE SCALE GENOMIC DNA]</scope>
    <source>
        <strain evidence="1 2">Egypt</strain>
    </source>
</reference>